<comment type="caution">
    <text evidence="7">The sequence shown here is derived from an EMBL/GenBank/DDBJ whole genome shotgun (WGS) entry which is preliminary data.</text>
</comment>
<keyword evidence="4 7" id="KW-0067">ATP-binding</keyword>
<dbReference type="InterPro" id="IPR027417">
    <property type="entry name" value="P-loop_NTPase"/>
</dbReference>
<dbReference type="Gene3D" id="3.40.50.300">
    <property type="entry name" value="P-loop containing nucleotide triphosphate hydrolases"/>
    <property type="match status" value="2"/>
</dbReference>
<dbReference type="InterPro" id="IPR017871">
    <property type="entry name" value="ABC_transporter-like_CS"/>
</dbReference>
<name>A0ABP7S9D3_9ACTN</name>
<dbReference type="Pfam" id="PF00005">
    <property type="entry name" value="ABC_tran"/>
    <property type="match status" value="2"/>
</dbReference>
<dbReference type="InterPro" id="IPR003439">
    <property type="entry name" value="ABC_transporter-like_ATP-bd"/>
</dbReference>
<feature type="region of interest" description="Disordered" evidence="5">
    <location>
        <begin position="495"/>
        <end position="515"/>
    </location>
</feature>
<dbReference type="PANTHER" id="PTHR43790">
    <property type="entry name" value="CARBOHYDRATE TRANSPORT ATP-BINDING PROTEIN MG119-RELATED"/>
    <property type="match status" value="1"/>
</dbReference>
<evidence type="ECO:0000256" key="3">
    <source>
        <dbReference type="ARBA" id="ARBA00022741"/>
    </source>
</evidence>
<keyword evidence="1" id="KW-0813">Transport</keyword>
<dbReference type="GO" id="GO:0005524">
    <property type="term" value="F:ATP binding"/>
    <property type="evidence" value="ECO:0007669"/>
    <property type="project" value="UniProtKB-KW"/>
</dbReference>
<dbReference type="CDD" id="cd03215">
    <property type="entry name" value="ABC_Carb_Monos_II"/>
    <property type="match status" value="1"/>
</dbReference>
<proteinExistence type="predicted"/>
<dbReference type="InterPro" id="IPR050107">
    <property type="entry name" value="ABC_carbohydrate_import_ATPase"/>
</dbReference>
<gene>
    <name evidence="7" type="ORF">GCM10022232_55660</name>
</gene>
<accession>A0ABP7S9D3</accession>
<dbReference type="CDD" id="cd03216">
    <property type="entry name" value="ABC_Carb_Monos_I"/>
    <property type="match status" value="1"/>
</dbReference>
<dbReference type="PROSITE" id="PS00211">
    <property type="entry name" value="ABC_TRANSPORTER_1"/>
    <property type="match status" value="1"/>
</dbReference>
<feature type="domain" description="ABC transporter" evidence="6">
    <location>
        <begin position="1"/>
        <end position="236"/>
    </location>
</feature>
<evidence type="ECO:0000313" key="7">
    <source>
        <dbReference type="EMBL" id="GAA4008208.1"/>
    </source>
</evidence>
<reference evidence="8" key="1">
    <citation type="journal article" date="2019" name="Int. J. Syst. Evol. Microbiol.">
        <title>The Global Catalogue of Microorganisms (GCM) 10K type strain sequencing project: providing services to taxonomists for standard genome sequencing and annotation.</title>
        <authorList>
            <consortium name="The Broad Institute Genomics Platform"/>
            <consortium name="The Broad Institute Genome Sequencing Center for Infectious Disease"/>
            <person name="Wu L."/>
            <person name="Ma J."/>
        </authorList>
    </citation>
    <scope>NUCLEOTIDE SEQUENCE [LARGE SCALE GENOMIC DNA]</scope>
    <source>
        <strain evidence="8">JCM 16924</strain>
    </source>
</reference>
<dbReference type="PROSITE" id="PS50893">
    <property type="entry name" value="ABC_TRANSPORTER_2"/>
    <property type="match status" value="2"/>
</dbReference>
<dbReference type="Proteomes" id="UP001500456">
    <property type="component" value="Unassembled WGS sequence"/>
</dbReference>
<dbReference type="PANTHER" id="PTHR43790:SF9">
    <property type="entry name" value="GALACTOFURANOSE TRANSPORTER ATP-BINDING PROTEIN YTFR"/>
    <property type="match status" value="1"/>
</dbReference>
<evidence type="ECO:0000256" key="1">
    <source>
        <dbReference type="ARBA" id="ARBA00022448"/>
    </source>
</evidence>
<protein>
    <submittedName>
        <fullName evidence="7">Sugar ABC transporter ATP-binding protein</fullName>
    </submittedName>
</protein>
<keyword evidence="8" id="KW-1185">Reference proteome</keyword>
<organism evidence="7 8">
    <name type="scientific">Streptomyces plumbiresistens</name>
    <dbReference type="NCBI Taxonomy" id="511811"/>
    <lineage>
        <taxon>Bacteria</taxon>
        <taxon>Bacillati</taxon>
        <taxon>Actinomycetota</taxon>
        <taxon>Actinomycetes</taxon>
        <taxon>Kitasatosporales</taxon>
        <taxon>Streptomycetaceae</taxon>
        <taxon>Streptomyces</taxon>
    </lineage>
</organism>
<evidence type="ECO:0000259" key="6">
    <source>
        <dbReference type="PROSITE" id="PS50893"/>
    </source>
</evidence>
<dbReference type="SMART" id="SM00382">
    <property type="entry name" value="AAA"/>
    <property type="match status" value="2"/>
</dbReference>
<dbReference type="InterPro" id="IPR003593">
    <property type="entry name" value="AAA+_ATPase"/>
</dbReference>
<sequence length="515" mass="55768">MEARGIVKRYGPTTALADGRLTVLPGESHALVGRNGAGKSTLVTLLTGLQAPDEGTVRFDGEAAPPLADRDAWRRKVACVYQRPTVVPELTVAENLFINRQPLKRRFISWRRLKAEATELLDAWDVHVDPEARTADLKVEDRQMVEIARALSFGARFIVLDEPTAQLDNREIERLFSRMRALQESGVTFLFISHHLQEVYEVCQTVTVLRDARWITTAPVADLPRAALVEAMAGESLETIAEQAVQERIVDDTAPVLLDARGLSSESFENVDLTVRRGEVVGLAGSSASGKIELAESLTGLHTPTSGTAQLDGKRLPFGDVQAALNAGVGCVPRDRHAQGLVIGMTVGDNATMSVLDRLGRFGFVGTERKRAVATELIERLDVHTEGPDQPVSDLSGGNAQKVVMARALASDPRLLVLINPTAGVDVKSKESLLARVDSAREDGTAVLVVSDELDDLRRCDRVLVLFHGRVVAEHPAGWRDHELIASIEGVDHGYSISPGDNPRTPGPEGGSRGD</sequence>
<evidence type="ECO:0000256" key="5">
    <source>
        <dbReference type="SAM" id="MobiDB-lite"/>
    </source>
</evidence>
<evidence type="ECO:0000256" key="4">
    <source>
        <dbReference type="ARBA" id="ARBA00022840"/>
    </source>
</evidence>
<keyword evidence="3" id="KW-0547">Nucleotide-binding</keyword>
<dbReference type="SUPFAM" id="SSF52540">
    <property type="entry name" value="P-loop containing nucleoside triphosphate hydrolases"/>
    <property type="match status" value="2"/>
</dbReference>
<feature type="domain" description="ABC transporter" evidence="6">
    <location>
        <begin position="245"/>
        <end position="493"/>
    </location>
</feature>
<dbReference type="EMBL" id="BAAAZX010000017">
    <property type="protein sequence ID" value="GAA4008208.1"/>
    <property type="molecule type" value="Genomic_DNA"/>
</dbReference>
<evidence type="ECO:0000313" key="8">
    <source>
        <dbReference type="Proteomes" id="UP001500456"/>
    </source>
</evidence>
<keyword evidence="2" id="KW-0677">Repeat</keyword>
<evidence type="ECO:0000256" key="2">
    <source>
        <dbReference type="ARBA" id="ARBA00022737"/>
    </source>
</evidence>